<keyword evidence="8" id="KW-0675">Receptor</keyword>
<evidence type="ECO:0000256" key="10">
    <source>
        <dbReference type="SAM" id="Phobius"/>
    </source>
</evidence>
<keyword evidence="5" id="KW-0552">Olfaction</keyword>
<evidence type="ECO:0000256" key="7">
    <source>
        <dbReference type="ARBA" id="ARBA00023136"/>
    </source>
</evidence>
<keyword evidence="2" id="KW-1003">Cell membrane</keyword>
<evidence type="ECO:0000256" key="9">
    <source>
        <dbReference type="ARBA" id="ARBA00023224"/>
    </source>
</evidence>
<dbReference type="InterPro" id="IPR004117">
    <property type="entry name" value="7tm6_olfct_rcpt"/>
</dbReference>
<gene>
    <name evidence="11" type="ORF">V1477_011526</name>
</gene>
<accession>A0ABD2BZF8</accession>
<dbReference type="GO" id="GO:0007608">
    <property type="term" value="P:sensory perception of smell"/>
    <property type="evidence" value="ECO:0007669"/>
    <property type="project" value="UniProtKB-KW"/>
</dbReference>
<evidence type="ECO:0000256" key="5">
    <source>
        <dbReference type="ARBA" id="ARBA00022725"/>
    </source>
</evidence>
<feature type="transmembrane region" description="Helical" evidence="10">
    <location>
        <begin position="408"/>
        <end position="431"/>
    </location>
</feature>
<dbReference type="Proteomes" id="UP001607303">
    <property type="component" value="Unassembled WGS sequence"/>
</dbReference>
<evidence type="ECO:0000256" key="2">
    <source>
        <dbReference type="ARBA" id="ARBA00022475"/>
    </source>
</evidence>
<feature type="transmembrane region" description="Helical" evidence="10">
    <location>
        <begin position="559"/>
        <end position="581"/>
    </location>
</feature>
<evidence type="ECO:0000256" key="4">
    <source>
        <dbReference type="ARBA" id="ARBA00022692"/>
    </source>
</evidence>
<dbReference type="PANTHER" id="PTHR21137:SF35">
    <property type="entry name" value="ODORANT RECEPTOR 19A-RELATED"/>
    <property type="match status" value="1"/>
</dbReference>
<keyword evidence="6 10" id="KW-1133">Transmembrane helix</keyword>
<proteinExistence type="predicted"/>
<keyword evidence="12" id="KW-1185">Reference proteome</keyword>
<evidence type="ECO:0000256" key="1">
    <source>
        <dbReference type="ARBA" id="ARBA00004651"/>
    </source>
</evidence>
<organism evidence="11 12">
    <name type="scientific">Vespula maculifrons</name>
    <name type="common">Eastern yellow jacket</name>
    <name type="synonym">Wasp</name>
    <dbReference type="NCBI Taxonomy" id="7453"/>
    <lineage>
        <taxon>Eukaryota</taxon>
        <taxon>Metazoa</taxon>
        <taxon>Ecdysozoa</taxon>
        <taxon>Arthropoda</taxon>
        <taxon>Hexapoda</taxon>
        <taxon>Insecta</taxon>
        <taxon>Pterygota</taxon>
        <taxon>Neoptera</taxon>
        <taxon>Endopterygota</taxon>
        <taxon>Hymenoptera</taxon>
        <taxon>Apocrita</taxon>
        <taxon>Aculeata</taxon>
        <taxon>Vespoidea</taxon>
        <taxon>Vespidae</taxon>
        <taxon>Vespinae</taxon>
        <taxon>Vespula</taxon>
    </lineage>
</organism>
<feature type="transmembrane region" description="Helical" evidence="10">
    <location>
        <begin position="320"/>
        <end position="342"/>
    </location>
</feature>
<reference evidence="11 12" key="1">
    <citation type="journal article" date="2024" name="Ann. Entomol. Soc. Am.">
        <title>Genomic analyses of the southern and eastern yellowjacket wasps (Hymenoptera: Vespidae) reveal evolutionary signatures of social life.</title>
        <authorList>
            <person name="Catto M.A."/>
            <person name="Caine P.B."/>
            <person name="Orr S.E."/>
            <person name="Hunt B.G."/>
            <person name="Goodisman M.A.D."/>
        </authorList>
    </citation>
    <scope>NUCLEOTIDE SEQUENCE [LARGE SCALE GENOMIC DNA]</scope>
    <source>
        <strain evidence="11">232</strain>
        <tissue evidence="11">Head and thorax</tissue>
    </source>
</reference>
<dbReference type="GO" id="GO:0005886">
    <property type="term" value="C:plasma membrane"/>
    <property type="evidence" value="ECO:0007669"/>
    <property type="project" value="UniProtKB-SubCell"/>
</dbReference>
<dbReference type="EMBL" id="JAYRBN010000063">
    <property type="protein sequence ID" value="KAL2738167.1"/>
    <property type="molecule type" value="Genomic_DNA"/>
</dbReference>
<feature type="transmembrane region" description="Helical" evidence="10">
    <location>
        <begin position="354"/>
        <end position="375"/>
    </location>
</feature>
<evidence type="ECO:0000256" key="8">
    <source>
        <dbReference type="ARBA" id="ARBA00023170"/>
    </source>
</evidence>
<comment type="subcellular location">
    <subcellularLocation>
        <location evidence="1">Cell membrane</location>
        <topology evidence="1">Multi-pass membrane protein</topology>
    </subcellularLocation>
</comment>
<comment type="caution">
    <text evidence="11">The sequence shown here is derived from an EMBL/GenBank/DDBJ whole genome shotgun (WGS) entry which is preliminary data.</text>
</comment>
<keyword evidence="4 10" id="KW-0812">Transmembrane</keyword>
<name>A0ABD2BZF8_VESMC</name>
<evidence type="ECO:0000313" key="11">
    <source>
        <dbReference type="EMBL" id="KAL2738167.1"/>
    </source>
</evidence>
<feature type="transmembrane region" description="Helical" evidence="10">
    <location>
        <begin position="632"/>
        <end position="652"/>
    </location>
</feature>
<sequence>MCRFKVKLLYVHFKLDYEVLSNEEELNIMKKYTNRSKLYVYLIVVGIIGSACYSLYWVLIQHVCSQFSIIIWKIRRPFKNDKKHVENDRSDTTLQEEWDWMIDIIKCYTRITELIFQLSVVLQSASETIKCCIYMAGSISTIYISYYVGQLLIDHSNDAFMELCQIPFYTLSIKTQKLLLLLLIRSIKPSEISIGGIFVASHEVFATLIQKAFSFATTLTEKSCNRAMLLRMSSELQRLSHIAPLFSIVENNHLFSYFAAPLSIRYYNFQQGRNIRILDSIVNARHFTMLPIGLSYYERHFLFSNRLFQFFLGLNSRDQFFMLCAIIGYLLPLIVHQFYQLYTTDKQLQSAIKILESLIPGLHIIYCYITVYFSLTTIKLLLAHIKFDYEFVRNEMELNIMEKYTNKILLYLYIISITFPSILSVFLYIFGTSGSIHLTLPFPIDNVLQAGSLYYSLLIYQIIAIFILITISIILYSLYWVLIQHACGQLCVIILNIRKSFNNDQKYVENDWCIATLQDERNWMVHLIQFYTRITKCNMSFQIFQLSTILKNKRQTIECCIYLIAFVFIIYINFYIGQLLIHHSDDVFKELCNIPFYNFSVQTQKLLLLLLIRSIKPTELSIGGMFVVSHEVFAGVSNILYFKFFSNIIIYVKSKPIINARQSFWCDQRYAQNARCSRIFQEELNWMIDIIKYHKRVTDTSSIVENNHLFSYFTASWSIRYYNFRKGSNIRMLCSIDPIIMTYTFRINI</sequence>
<keyword evidence="3" id="KW-0716">Sensory transduction</keyword>
<dbReference type="GO" id="GO:0007165">
    <property type="term" value="P:signal transduction"/>
    <property type="evidence" value="ECO:0007669"/>
    <property type="project" value="UniProtKB-KW"/>
</dbReference>
<evidence type="ECO:0000256" key="6">
    <source>
        <dbReference type="ARBA" id="ARBA00022989"/>
    </source>
</evidence>
<dbReference type="Pfam" id="PF02949">
    <property type="entry name" value="7tm_6"/>
    <property type="match status" value="2"/>
</dbReference>
<evidence type="ECO:0000313" key="12">
    <source>
        <dbReference type="Proteomes" id="UP001607303"/>
    </source>
</evidence>
<keyword evidence="7 10" id="KW-0472">Membrane</keyword>
<dbReference type="AlphaFoldDB" id="A0ABD2BZF8"/>
<feature type="transmembrane region" description="Helical" evidence="10">
    <location>
        <begin position="38"/>
        <end position="59"/>
    </location>
</feature>
<dbReference type="PANTHER" id="PTHR21137">
    <property type="entry name" value="ODORANT RECEPTOR"/>
    <property type="match status" value="1"/>
</dbReference>
<evidence type="ECO:0000256" key="3">
    <source>
        <dbReference type="ARBA" id="ARBA00022606"/>
    </source>
</evidence>
<keyword evidence="9" id="KW-0807">Transducer</keyword>
<protein>
    <submittedName>
        <fullName evidence="11">Uncharacterized protein</fullName>
    </submittedName>
</protein>
<feature type="transmembrane region" description="Helical" evidence="10">
    <location>
        <begin position="452"/>
        <end position="473"/>
    </location>
</feature>